<organism evidence="1 2">
    <name type="scientific">Anopheles quadriannulatus</name>
    <name type="common">Mosquito</name>
    <dbReference type="NCBI Taxonomy" id="34691"/>
    <lineage>
        <taxon>Eukaryota</taxon>
        <taxon>Metazoa</taxon>
        <taxon>Ecdysozoa</taxon>
        <taxon>Arthropoda</taxon>
        <taxon>Hexapoda</taxon>
        <taxon>Insecta</taxon>
        <taxon>Pterygota</taxon>
        <taxon>Neoptera</taxon>
        <taxon>Endopterygota</taxon>
        <taxon>Diptera</taxon>
        <taxon>Nematocera</taxon>
        <taxon>Culicoidea</taxon>
        <taxon>Culicidae</taxon>
        <taxon>Anophelinae</taxon>
        <taxon>Anopheles</taxon>
    </lineage>
</organism>
<dbReference type="EnsemblMetazoa" id="AQUA015018-RA">
    <property type="protein sequence ID" value="AQUA015018-PA"/>
    <property type="gene ID" value="AQUA015018"/>
</dbReference>
<protein>
    <submittedName>
        <fullName evidence="1">Uncharacterized protein</fullName>
    </submittedName>
</protein>
<proteinExistence type="predicted"/>
<name>A0A182XT70_ANOQN</name>
<dbReference type="AlphaFoldDB" id="A0A182XT70"/>
<sequence>MCAEYTERQRVQHAPPLSFHPSSRVACEALSVRPRKLDPLITAYQWPPVLVRCAVPSV</sequence>
<keyword evidence="2" id="KW-1185">Reference proteome</keyword>
<evidence type="ECO:0000313" key="1">
    <source>
        <dbReference type="EnsemblMetazoa" id="AQUA015018-PA"/>
    </source>
</evidence>
<accession>A0A182XT70</accession>
<dbReference type="Proteomes" id="UP000076407">
    <property type="component" value="Unassembled WGS sequence"/>
</dbReference>
<dbReference type="VEuPathDB" id="VectorBase:AQUA015018"/>
<evidence type="ECO:0000313" key="2">
    <source>
        <dbReference type="Proteomes" id="UP000076407"/>
    </source>
</evidence>
<reference evidence="1" key="1">
    <citation type="submission" date="2020-05" db="UniProtKB">
        <authorList>
            <consortium name="EnsemblMetazoa"/>
        </authorList>
    </citation>
    <scope>IDENTIFICATION</scope>
    <source>
        <strain evidence="1">SANGQUA</strain>
    </source>
</reference>